<accession>A0A1W5ZV02</accession>
<dbReference type="InterPro" id="IPR012347">
    <property type="entry name" value="Ferritin-like"/>
</dbReference>
<reference evidence="2 3" key="1">
    <citation type="submission" date="2017-04" db="EMBL/GenBank/DDBJ databases">
        <title>The whole genome sequencing and assembly of Halobacillus mangrovi strain.</title>
        <authorList>
            <person name="Lee S.-J."/>
            <person name="Park M.-K."/>
            <person name="Kim J.-Y."/>
            <person name="Lee Y.-J."/>
            <person name="Yi H."/>
            <person name="Bahn Y.-S."/>
            <person name="Kim J.F."/>
            <person name="Lee D.-W."/>
        </authorList>
    </citation>
    <scope>NUCLEOTIDE SEQUENCE [LARGE SCALE GENOMIC DNA]</scope>
    <source>
        <strain evidence="2 3">KTB 131</strain>
    </source>
</reference>
<protein>
    <submittedName>
        <fullName evidence="2">Rubrerythrin family protein</fullName>
    </submittedName>
</protein>
<dbReference type="InterPro" id="IPR009078">
    <property type="entry name" value="Ferritin-like_SF"/>
</dbReference>
<dbReference type="Gene3D" id="1.20.5.420">
    <property type="entry name" value="Immunoglobulin FC, subunit C"/>
    <property type="match status" value="1"/>
</dbReference>
<dbReference type="STRING" id="402384.HM131_10015"/>
<dbReference type="KEGG" id="hmn:HM131_10015"/>
<evidence type="ECO:0000313" key="3">
    <source>
        <dbReference type="Proteomes" id="UP000192527"/>
    </source>
</evidence>
<dbReference type="Pfam" id="PF02915">
    <property type="entry name" value="Rubrerythrin"/>
    <property type="match status" value="1"/>
</dbReference>
<evidence type="ECO:0000259" key="1">
    <source>
        <dbReference type="Pfam" id="PF02915"/>
    </source>
</evidence>
<sequence length="304" mass="35215">MQTNSNEVLSFNGEQDRVNKDTKLVQDIKKAIDGEFSAISCYKQLAENAPLADEMRQIREIRQDEIRHFQDFSQIYTSITGEKPSPQLTEECPTDYRKGLETAFFDEQQTSEFYLDIVDQAKDSKIKDIFRRAAADEQNHAVWFLYYLNRPQFHDNSNRQNEEGYGAKGALNAEELTFSQALIYAIQDEYLAQSRYSNILDNFGEILTFTRIKQAELRHIEALLTLFERYQIPVPEDDSAQFVSTPENVKDAYRKGVVGEIDNIAMYDRFLSFQLPEDARIVFTQLRNASVNHLEAFRRGLARG</sequence>
<name>A0A1W5ZV02_9BACI</name>
<dbReference type="OrthoDB" id="573482at2"/>
<dbReference type="CDD" id="cd00657">
    <property type="entry name" value="Ferritin_like"/>
    <property type="match status" value="1"/>
</dbReference>
<dbReference type="GO" id="GO:0046872">
    <property type="term" value="F:metal ion binding"/>
    <property type="evidence" value="ECO:0007669"/>
    <property type="project" value="InterPro"/>
</dbReference>
<dbReference type="Proteomes" id="UP000192527">
    <property type="component" value="Chromosome"/>
</dbReference>
<gene>
    <name evidence="2" type="ORF">HM131_10015</name>
</gene>
<keyword evidence="3" id="KW-1185">Reference proteome</keyword>
<proteinExistence type="predicted"/>
<dbReference type="SUPFAM" id="SSF47240">
    <property type="entry name" value="Ferritin-like"/>
    <property type="match status" value="2"/>
</dbReference>
<evidence type="ECO:0000313" key="2">
    <source>
        <dbReference type="EMBL" id="ARI77152.1"/>
    </source>
</evidence>
<dbReference type="Gene3D" id="1.20.1260.10">
    <property type="match status" value="1"/>
</dbReference>
<organism evidence="2 3">
    <name type="scientific">Halobacillus mangrovi</name>
    <dbReference type="NCBI Taxonomy" id="402384"/>
    <lineage>
        <taxon>Bacteria</taxon>
        <taxon>Bacillati</taxon>
        <taxon>Bacillota</taxon>
        <taxon>Bacilli</taxon>
        <taxon>Bacillales</taxon>
        <taxon>Bacillaceae</taxon>
        <taxon>Halobacillus</taxon>
    </lineage>
</organism>
<dbReference type="AlphaFoldDB" id="A0A1W5ZV02"/>
<dbReference type="InterPro" id="IPR003251">
    <property type="entry name" value="Rr_diiron-bd_dom"/>
</dbReference>
<dbReference type="EMBL" id="CP020772">
    <property type="protein sequence ID" value="ARI77152.1"/>
    <property type="molecule type" value="Genomic_DNA"/>
</dbReference>
<dbReference type="RefSeq" id="WP_085029624.1">
    <property type="nucleotide sequence ID" value="NZ_CP020772.1"/>
</dbReference>
<dbReference type="InterPro" id="IPR019243">
    <property type="entry name" value="DUF2202"/>
</dbReference>
<dbReference type="GO" id="GO:0016491">
    <property type="term" value="F:oxidoreductase activity"/>
    <property type="evidence" value="ECO:0007669"/>
    <property type="project" value="InterPro"/>
</dbReference>
<feature type="domain" description="Rubrerythrin diiron-binding" evidence="1">
    <location>
        <begin position="100"/>
        <end position="222"/>
    </location>
</feature>
<dbReference type="CDD" id="cd01048">
    <property type="entry name" value="Ferritin_like_AB2"/>
    <property type="match status" value="1"/>
</dbReference>
<dbReference type="Gene3D" id="1.20.120.660">
    <property type="entry name" value="IL-4 antagonist (De novo design) like domain"/>
    <property type="match status" value="1"/>
</dbReference>